<name>A0A7R9EKK1_9NEOP</name>
<dbReference type="SUPFAM" id="SSF48726">
    <property type="entry name" value="Immunoglobulin"/>
    <property type="match status" value="1"/>
</dbReference>
<sequence length="437" mass="48588">MARRIAGGGASFHSHDWVKMSEAPPTIINTRLGDRVELDCEAIGSPAPTIHWIRGTAPLSQVYIILDQRNCTSLTSTHYTDSEELHLFSQVYIILDQRNCTSLTGTHYTGSEELPLSHKYTLHRVRGTAPLSQVHTTPGQRNCTSLTGTHYTGQRNCTSLTSTHYTGQRNCTSLTSTDYTGQRNCTSLISAHDTGQRNCESEELHLSHKYTLHRAEEPHLSNRYTLHRVRGTAPLSQVHTTPGRGTAPLSQVHITLTQRNCTSLTSTHYTGQRNCTFLTGAHYTDTEELHLSHRYTLHRVRGTAPLSQVHTTLGQRNCTSLTSIHYTGTAPLSQDDFENNRLVNDISTPSGGMAKVRSRLVVDCVMPVHEGIYSCVATAAAQSILAPPTMLLVQEALRLMPYQPMSTVEEPVSIFAEKEELTTRYGRTVRELEKLDL</sequence>
<organism evidence="2">
    <name type="scientific">Timema monikensis</name>
    <dbReference type="NCBI Taxonomy" id="170555"/>
    <lineage>
        <taxon>Eukaryota</taxon>
        <taxon>Metazoa</taxon>
        <taxon>Ecdysozoa</taxon>
        <taxon>Arthropoda</taxon>
        <taxon>Hexapoda</taxon>
        <taxon>Insecta</taxon>
        <taxon>Pterygota</taxon>
        <taxon>Neoptera</taxon>
        <taxon>Polyneoptera</taxon>
        <taxon>Phasmatodea</taxon>
        <taxon>Timematodea</taxon>
        <taxon>Timematoidea</taxon>
        <taxon>Timematidae</taxon>
        <taxon>Timema</taxon>
    </lineage>
</organism>
<dbReference type="InterPro" id="IPR013783">
    <property type="entry name" value="Ig-like_fold"/>
</dbReference>
<dbReference type="InterPro" id="IPR036179">
    <property type="entry name" value="Ig-like_dom_sf"/>
</dbReference>
<dbReference type="EMBL" id="OB800495">
    <property type="protein sequence ID" value="CAD7435493.1"/>
    <property type="molecule type" value="Genomic_DNA"/>
</dbReference>
<protein>
    <recommendedName>
        <fullName evidence="1">Immunoglobulin domain-containing protein</fullName>
    </recommendedName>
</protein>
<evidence type="ECO:0000259" key="1">
    <source>
        <dbReference type="SMART" id="SM00409"/>
    </source>
</evidence>
<proteinExistence type="predicted"/>
<dbReference type="AlphaFoldDB" id="A0A7R9EKK1"/>
<gene>
    <name evidence="2" type="ORF">TMSB3V08_LOCUS12139</name>
</gene>
<reference evidence="2" key="1">
    <citation type="submission" date="2020-11" db="EMBL/GenBank/DDBJ databases">
        <authorList>
            <person name="Tran Van P."/>
        </authorList>
    </citation>
    <scope>NUCLEOTIDE SEQUENCE</scope>
</reference>
<feature type="domain" description="Immunoglobulin" evidence="1">
    <location>
        <begin position="25"/>
        <end position="394"/>
    </location>
</feature>
<dbReference type="InterPro" id="IPR003599">
    <property type="entry name" value="Ig_sub"/>
</dbReference>
<evidence type="ECO:0000313" key="2">
    <source>
        <dbReference type="EMBL" id="CAD7435493.1"/>
    </source>
</evidence>
<dbReference type="SMART" id="SM00409">
    <property type="entry name" value="IG"/>
    <property type="match status" value="1"/>
</dbReference>
<dbReference type="Gene3D" id="2.60.40.10">
    <property type="entry name" value="Immunoglobulins"/>
    <property type="match status" value="2"/>
</dbReference>
<accession>A0A7R9EKK1</accession>